<feature type="domain" description="CW-type" evidence="11">
    <location>
        <begin position="23"/>
        <end position="78"/>
    </location>
</feature>
<feature type="domain" description="MBD" evidence="10">
    <location>
        <begin position="84"/>
        <end position="156"/>
    </location>
</feature>
<dbReference type="InterPro" id="IPR016177">
    <property type="entry name" value="DNA-bd_dom_sf"/>
</dbReference>
<keyword evidence="13" id="KW-1185">Reference proteome</keyword>
<dbReference type="PANTHER" id="PTHR12396:SF10">
    <property type="entry name" value="METHYL-CPG-BINDING DOMAIN-CONTAINING PROTEIN 1-RELATED"/>
    <property type="match status" value="1"/>
</dbReference>
<evidence type="ECO:0000256" key="7">
    <source>
        <dbReference type="ARBA" id="ARBA00023163"/>
    </source>
</evidence>
<accession>A0AA41SN45</accession>
<protein>
    <submittedName>
        <fullName evidence="12">Uncharacterized protein</fullName>
    </submittedName>
</protein>
<evidence type="ECO:0000256" key="1">
    <source>
        <dbReference type="ARBA" id="ARBA00004123"/>
    </source>
</evidence>
<keyword evidence="4" id="KW-0862">Zinc</keyword>
<evidence type="ECO:0000256" key="4">
    <source>
        <dbReference type="ARBA" id="ARBA00022833"/>
    </source>
</evidence>
<evidence type="ECO:0000256" key="8">
    <source>
        <dbReference type="ARBA" id="ARBA00023242"/>
    </source>
</evidence>
<dbReference type="GO" id="GO:0003677">
    <property type="term" value="F:DNA binding"/>
    <property type="evidence" value="ECO:0007669"/>
    <property type="project" value="UniProtKB-KW"/>
</dbReference>
<gene>
    <name evidence="12" type="ORF">MKW94_027996</name>
</gene>
<dbReference type="AlphaFoldDB" id="A0AA41SN45"/>
<organism evidence="12 13">
    <name type="scientific">Papaver nudicaule</name>
    <name type="common">Iceland poppy</name>
    <dbReference type="NCBI Taxonomy" id="74823"/>
    <lineage>
        <taxon>Eukaryota</taxon>
        <taxon>Viridiplantae</taxon>
        <taxon>Streptophyta</taxon>
        <taxon>Embryophyta</taxon>
        <taxon>Tracheophyta</taxon>
        <taxon>Spermatophyta</taxon>
        <taxon>Magnoliopsida</taxon>
        <taxon>Ranunculales</taxon>
        <taxon>Papaveraceae</taxon>
        <taxon>Papaveroideae</taxon>
        <taxon>Papaver</taxon>
    </lineage>
</organism>
<sequence length="187" mass="21900">MSGHVWSSIERHLDSFAFSKLRDSSPRVYAVQCGNCFQWRLISTQEEYEEIRESFIEKPWFCDDKANVTCEDPSDIEYDATRTWIVDKPNIPKTPAGCKRRVHVRKDYSRSDTYYTLPDGKRVRSMIEVESFLEANPEYRDAGITVNNFSFISPKTMKDTIPEDVEVGSSSRKKVKRSEMDDFDEYY</sequence>
<evidence type="ECO:0000256" key="3">
    <source>
        <dbReference type="ARBA" id="ARBA00022771"/>
    </source>
</evidence>
<dbReference type="GO" id="GO:0005634">
    <property type="term" value="C:nucleus"/>
    <property type="evidence" value="ECO:0007669"/>
    <property type="project" value="UniProtKB-SubCell"/>
</dbReference>
<comment type="subcellular location">
    <subcellularLocation>
        <location evidence="1">Nucleus</location>
    </subcellularLocation>
</comment>
<dbReference type="CDD" id="cd01396">
    <property type="entry name" value="MeCP2_MBD"/>
    <property type="match status" value="1"/>
</dbReference>
<name>A0AA41SN45_PAPNU</name>
<evidence type="ECO:0000313" key="13">
    <source>
        <dbReference type="Proteomes" id="UP001177140"/>
    </source>
</evidence>
<dbReference type="GO" id="GO:0008270">
    <property type="term" value="F:zinc ion binding"/>
    <property type="evidence" value="ECO:0007669"/>
    <property type="project" value="UniProtKB-KW"/>
</dbReference>
<dbReference type="InterPro" id="IPR011124">
    <property type="entry name" value="Znf_CW"/>
</dbReference>
<proteinExistence type="predicted"/>
<dbReference type="PROSITE" id="PS51050">
    <property type="entry name" value="ZF_CW"/>
    <property type="match status" value="1"/>
</dbReference>
<keyword evidence="5" id="KW-0805">Transcription regulation</keyword>
<feature type="region of interest" description="Disordered" evidence="9">
    <location>
        <begin position="160"/>
        <end position="187"/>
    </location>
</feature>
<keyword evidence="8" id="KW-0539">Nucleus</keyword>
<keyword evidence="2" id="KW-0479">Metal-binding</keyword>
<evidence type="ECO:0000259" key="10">
    <source>
        <dbReference type="PROSITE" id="PS50982"/>
    </source>
</evidence>
<dbReference type="Pfam" id="PF07496">
    <property type="entry name" value="zf-CW"/>
    <property type="match status" value="1"/>
</dbReference>
<dbReference type="InterPro" id="IPR001739">
    <property type="entry name" value="Methyl_CpG_DNA-bd"/>
</dbReference>
<dbReference type="Pfam" id="PF01429">
    <property type="entry name" value="MBD"/>
    <property type="match status" value="1"/>
</dbReference>
<dbReference type="PANTHER" id="PTHR12396">
    <property type="entry name" value="METHYL-CPG BINDING PROTEIN, MBD"/>
    <property type="match status" value="1"/>
</dbReference>
<evidence type="ECO:0000313" key="12">
    <source>
        <dbReference type="EMBL" id="MCL7037363.1"/>
    </source>
</evidence>
<dbReference type="EMBL" id="JAJJMA010178225">
    <property type="protein sequence ID" value="MCL7037363.1"/>
    <property type="molecule type" value="Genomic_DNA"/>
</dbReference>
<dbReference type="Proteomes" id="UP001177140">
    <property type="component" value="Unassembled WGS sequence"/>
</dbReference>
<evidence type="ECO:0000256" key="9">
    <source>
        <dbReference type="SAM" id="MobiDB-lite"/>
    </source>
</evidence>
<evidence type="ECO:0000259" key="11">
    <source>
        <dbReference type="PROSITE" id="PS51050"/>
    </source>
</evidence>
<keyword evidence="3" id="KW-0863">Zinc-finger</keyword>
<dbReference type="SMART" id="SM00391">
    <property type="entry name" value="MBD"/>
    <property type="match status" value="1"/>
</dbReference>
<reference evidence="12" key="1">
    <citation type="submission" date="2022-03" db="EMBL/GenBank/DDBJ databases">
        <title>A functionally conserved STORR gene fusion in Papaver species that diverged 16.8 million years ago.</title>
        <authorList>
            <person name="Catania T."/>
        </authorList>
    </citation>
    <scope>NUCLEOTIDE SEQUENCE</scope>
    <source>
        <strain evidence="12">S-191538</strain>
    </source>
</reference>
<evidence type="ECO:0000256" key="5">
    <source>
        <dbReference type="ARBA" id="ARBA00023015"/>
    </source>
</evidence>
<keyword evidence="6" id="KW-0238">DNA-binding</keyword>
<dbReference type="SUPFAM" id="SSF54171">
    <property type="entry name" value="DNA-binding domain"/>
    <property type="match status" value="1"/>
</dbReference>
<dbReference type="Gene3D" id="3.30.890.10">
    <property type="entry name" value="Methyl-cpg-binding Protein 2, Chain A"/>
    <property type="match status" value="1"/>
</dbReference>
<comment type="caution">
    <text evidence="12">The sequence shown here is derived from an EMBL/GenBank/DDBJ whole genome shotgun (WGS) entry which is preliminary data.</text>
</comment>
<dbReference type="PROSITE" id="PS50982">
    <property type="entry name" value="MBD"/>
    <property type="match status" value="1"/>
</dbReference>
<evidence type="ECO:0000256" key="6">
    <source>
        <dbReference type="ARBA" id="ARBA00023125"/>
    </source>
</evidence>
<evidence type="ECO:0000256" key="2">
    <source>
        <dbReference type="ARBA" id="ARBA00022723"/>
    </source>
</evidence>
<dbReference type="Gene3D" id="3.30.40.100">
    <property type="match status" value="1"/>
</dbReference>
<keyword evidence="7" id="KW-0804">Transcription</keyword>